<keyword evidence="6" id="KW-0228">DNA excision</keyword>
<evidence type="ECO:0000256" key="1">
    <source>
        <dbReference type="ARBA" id="ARBA00004496"/>
    </source>
</evidence>
<protein>
    <submittedName>
        <fullName evidence="11">Uncharacterized protein</fullName>
    </submittedName>
</protein>
<dbReference type="GO" id="GO:0003677">
    <property type="term" value="F:DNA binding"/>
    <property type="evidence" value="ECO:0007669"/>
    <property type="project" value="UniProtKB-KW"/>
</dbReference>
<keyword evidence="3" id="KW-0677">Repeat</keyword>
<dbReference type="Proteomes" id="UP000287296">
    <property type="component" value="Unassembled WGS sequence"/>
</dbReference>
<comment type="caution">
    <text evidence="11">The sequence shown here is derived from an EMBL/GenBank/DDBJ whole genome shotgun (WGS) entry which is preliminary data.</text>
</comment>
<dbReference type="AlphaFoldDB" id="A0A429X5P6"/>
<dbReference type="RefSeq" id="WP_126646613.1">
    <property type="nucleotide sequence ID" value="NZ_QYTW02000017.1"/>
</dbReference>
<accession>A0A429X5P6</accession>
<evidence type="ECO:0000256" key="9">
    <source>
        <dbReference type="ARBA" id="ARBA00023125"/>
    </source>
</evidence>
<name>A0A429X5P6_SIMTE</name>
<keyword evidence="7" id="KW-0067">ATP-binding</keyword>
<evidence type="ECO:0000313" key="12">
    <source>
        <dbReference type="Proteomes" id="UP000287296"/>
    </source>
</evidence>
<dbReference type="PANTHER" id="PTHR43152:SF3">
    <property type="entry name" value="UVRABC SYSTEM PROTEIN A"/>
    <property type="match status" value="1"/>
</dbReference>
<dbReference type="GO" id="GO:0005737">
    <property type="term" value="C:cytoplasm"/>
    <property type="evidence" value="ECO:0007669"/>
    <property type="project" value="UniProtKB-SubCell"/>
</dbReference>
<dbReference type="PANTHER" id="PTHR43152">
    <property type="entry name" value="UVRABC SYSTEM PROTEIN A"/>
    <property type="match status" value="1"/>
</dbReference>
<evidence type="ECO:0000256" key="3">
    <source>
        <dbReference type="ARBA" id="ARBA00022737"/>
    </source>
</evidence>
<keyword evidence="8" id="KW-0267">Excision nuclease</keyword>
<comment type="subcellular location">
    <subcellularLocation>
        <location evidence="1">Cytoplasm</location>
    </subcellularLocation>
</comment>
<evidence type="ECO:0000256" key="5">
    <source>
        <dbReference type="ARBA" id="ARBA00022763"/>
    </source>
</evidence>
<reference evidence="11 12" key="1">
    <citation type="submission" date="2018-12" db="EMBL/GenBank/DDBJ databases">
        <authorList>
            <person name="Sun L."/>
            <person name="Chen Z."/>
        </authorList>
    </citation>
    <scope>NUCLEOTIDE SEQUENCE [LARGE SCALE GENOMIC DNA]</scope>
    <source>
        <strain evidence="11 12">LMG 29736</strain>
    </source>
</reference>
<dbReference type="GO" id="GO:0004518">
    <property type="term" value="F:nuclease activity"/>
    <property type="evidence" value="ECO:0007669"/>
    <property type="project" value="UniProtKB-KW"/>
</dbReference>
<evidence type="ECO:0000256" key="7">
    <source>
        <dbReference type="ARBA" id="ARBA00022840"/>
    </source>
</evidence>
<sequence length="147" mass="17097">MFSTFTVETWYWQKHLVSGIFNPDKKLMGYTNTEWETLLHGKDKKIVLPLKNEPVKYFEGVVDRFRRMYLKKKINQLSNNVKKFITITHCKACNRARLSQQVLNCEINGYNIAQFAAIEVGELIKVIETIKDPIAKPIISNIKTESC</sequence>
<organism evidence="11 12">
    <name type="scientific">Siminovitchia terrae</name>
    <name type="common">Bacillus terrae</name>
    <dbReference type="NCBI Taxonomy" id="1914933"/>
    <lineage>
        <taxon>Bacteria</taxon>
        <taxon>Bacillati</taxon>
        <taxon>Bacillota</taxon>
        <taxon>Bacilli</taxon>
        <taxon>Bacillales</taxon>
        <taxon>Bacillaceae</taxon>
        <taxon>Siminovitchia</taxon>
    </lineage>
</organism>
<keyword evidence="5" id="KW-0227">DNA damage</keyword>
<keyword evidence="9" id="KW-0238">DNA-binding</keyword>
<evidence type="ECO:0000256" key="4">
    <source>
        <dbReference type="ARBA" id="ARBA00022741"/>
    </source>
</evidence>
<evidence type="ECO:0000256" key="2">
    <source>
        <dbReference type="ARBA" id="ARBA00022490"/>
    </source>
</evidence>
<evidence type="ECO:0000256" key="10">
    <source>
        <dbReference type="ARBA" id="ARBA00023204"/>
    </source>
</evidence>
<evidence type="ECO:0000256" key="8">
    <source>
        <dbReference type="ARBA" id="ARBA00022881"/>
    </source>
</evidence>
<dbReference type="Gene3D" id="1.20.1580.10">
    <property type="entry name" value="ABC transporter ATPase like domain"/>
    <property type="match status" value="1"/>
</dbReference>
<dbReference type="Gene3D" id="1.10.8.280">
    <property type="entry name" value="ABC transporter ATPase domain-like"/>
    <property type="match status" value="1"/>
</dbReference>
<gene>
    <name evidence="11" type="ORF">D5F11_015750</name>
</gene>
<proteinExistence type="predicted"/>
<dbReference type="GO" id="GO:0006281">
    <property type="term" value="P:DNA repair"/>
    <property type="evidence" value="ECO:0007669"/>
    <property type="project" value="UniProtKB-KW"/>
</dbReference>
<dbReference type="GO" id="GO:0005524">
    <property type="term" value="F:ATP binding"/>
    <property type="evidence" value="ECO:0007669"/>
    <property type="project" value="UniProtKB-KW"/>
</dbReference>
<dbReference type="EMBL" id="QYTW02000017">
    <property type="protein sequence ID" value="RST58694.1"/>
    <property type="molecule type" value="Genomic_DNA"/>
</dbReference>
<evidence type="ECO:0000313" key="11">
    <source>
        <dbReference type="EMBL" id="RST58694.1"/>
    </source>
</evidence>
<evidence type="ECO:0000256" key="6">
    <source>
        <dbReference type="ARBA" id="ARBA00022769"/>
    </source>
</evidence>
<keyword evidence="10" id="KW-0234">DNA repair</keyword>
<keyword evidence="4" id="KW-0547">Nucleotide-binding</keyword>
<keyword evidence="2" id="KW-0963">Cytoplasm</keyword>